<organism evidence="2 3">
    <name type="scientific">Arthrobacter globiformis</name>
    <dbReference type="NCBI Taxonomy" id="1665"/>
    <lineage>
        <taxon>Bacteria</taxon>
        <taxon>Bacillati</taxon>
        <taxon>Actinomycetota</taxon>
        <taxon>Actinomycetes</taxon>
        <taxon>Micrococcales</taxon>
        <taxon>Micrococcaceae</taxon>
        <taxon>Arthrobacter</taxon>
    </lineage>
</organism>
<evidence type="ECO:0000313" key="3">
    <source>
        <dbReference type="Proteomes" id="UP000249166"/>
    </source>
</evidence>
<accession>A0A328HFK3</accession>
<dbReference type="Proteomes" id="UP000249166">
    <property type="component" value="Unassembled WGS sequence"/>
</dbReference>
<dbReference type="EMBL" id="QLNP01000074">
    <property type="protein sequence ID" value="RAM37282.1"/>
    <property type="molecule type" value="Genomic_DNA"/>
</dbReference>
<reference evidence="2 3" key="1">
    <citation type="submission" date="2018-04" db="EMBL/GenBank/DDBJ databases">
        <title>Bacteria isolated from cave deposits of Manipur.</title>
        <authorList>
            <person name="Sahoo D."/>
            <person name="Sarangthem I."/>
            <person name="Nandeibam J."/>
        </authorList>
    </citation>
    <scope>NUCLEOTIDE SEQUENCE [LARGE SCALE GENOMIC DNA]</scope>
    <source>
        <strain evidence="3">mrc11</strain>
    </source>
</reference>
<sequence length="79" mass="8809">MALISPRIVEQQYGIPADRLRRWRQQGIGPEFFQFTPRTISYCAEYLHDWISDPANALLTGAATGDTGPGRPEKSATES</sequence>
<evidence type="ECO:0000256" key="1">
    <source>
        <dbReference type="SAM" id="MobiDB-lite"/>
    </source>
</evidence>
<dbReference type="AlphaFoldDB" id="A0A328HFK3"/>
<dbReference type="RefSeq" id="WP_111903886.1">
    <property type="nucleotide sequence ID" value="NZ_QLNP01000074.1"/>
</dbReference>
<comment type="caution">
    <text evidence="2">The sequence shown here is derived from an EMBL/GenBank/DDBJ whole genome shotgun (WGS) entry which is preliminary data.</text>
</comment>
<evidence type="ECO:0008006" key="4">
    <source>
        <dbReference type="Google" id="ProtNLM"/>
    </source>
</evidence>
<dbReference type="OrthoDB" id="4948040at2"/>
<feature type="region of interest" description="Disordered" evidence="1">
    <location>
        <begin position="59"/>
        <end position="79"/>
    </location>
</feature>
<evidence type="ECO:0000313" key="2">
    <source>
        <dbReference type="EMBL" id="RAM37282.1"/>
    </source>
</evidence>
<gene>
    <name evidence="2" type="ORF">DBZ45_10705</name>
</gene>
<protein>
    <recommendedName>
        <fullName evidence="4">DNA-binding protein</fullName>
    </recommendedName>
</protein>
<proteinExistence type="predicted"/>
<name>A0A328HFK3_ARTGO</name>